<evidence type="ECO:0000313" key="1">
    <source>
        <dbReference type="EMBL" id="KMQ82313.1"/>
    </source>
</evidence>
<dbReference type="OrthoDB" id="7554101at2759"/>
<proteinExistence type="predicted"/>
<name>A0A0J7JVN9_LASNI</name>
<accession>A0A0J7JVN9</accession>
<gene>
    <name evidence="1" type="ORF">RF55_23411</name>
</gene>
<evidence type="ECO:0000313" key="2">
    <source>
        <dbReference type="Proteomes" id="UP000036403"/>
    </source>
</evidence>
<comment type="caution">
    <text evidence="1">The sequence shown here is derived from an EMBL/GenBank/DDBJ whole genome shotgun (WGS) entry which is preliminary data.</text>
</comment>
<protein>
    <submittedName>
        <fullName evidence="1">Uncharacterized protein</fullName>
    </submittedName>
</protein>
<sequence length="105" mass="11798">MSSLMADYKSPWTAMGGWKRSVSFAQCLITTAVVGMMQEEEDESSLVYVKGHEKREWLTDILDDVGFIIDTLDADYEDIDASNNLDVTNSMRCGKHVKNCALQNI</sequence>
<dbReference type="PaxDb" id="67767-A0A0J7JVN9"/>
<dbReference type="EMBL" id="LBMM01026451">
    <property type="protein sequence ID" value="KMQ82313.1"/>
    <property type="molecule type" value="Genomic_DNA"/>
</dbReference>
<dbReference type="AlphaFoldDB" id="A0A0J7JVN9"/>
<reference evidence="1 2" key="1">
    <citation type="submission" date="2015-04" db="EMBL/GenBank/DDBJ databases">
        <title>Lasius niger genome sequencing.</title>
        <authorList>
            <person name="Konorov E.A."/>
            <person name="Nikitin M.A."/>
            <person name="Kirill M.V."/>
            <person name="Chang P."/>
        </authorList>
    </citation>
    <scope>NUCLEOTIDE SEQUENCE [LARGE SCALE GENOMIC DNA]</scope>
    <source>
        <tissue evidence="1">Whole</tissue>
    </source>
</reference>
<keyword evidence="2" id="KW-1185">Reference proteome</keyword>
<organism evidence="1 2">
    <name type="scientific">Lasius niger</name>
    <name type="common">Black garden ant</name>
    <dbReference type="NCBI Taxonomy" id="67767"/>
    <lineage>
        <taxon>Eukaryota</taxon>
        <taxon>Metazoa</taxon>
        <taxon>Ecdysozoa</taxon>
        <taxon>Arthropoda</taxon>
        <taxon>Hexapoda</taxon>
        <taxon>Insecta</taxon>
        <taxon>Pterygota</taxon>
        <taxon>Neoptera</taxon>
        <taxon>Endopterygota</taxon>
        <taxon>Hymenoptera</taxon>
        <taxon>Apocrita</taxon>
        <taxon>Aculeata</taxon>
        <taxon>Formicoidea</taxon>
        <taxon>Formicidae</taxon>
        <taxon>Formicinae</taxon>
        <taxon>Lasius</taxon>
        <taxon>Lasius</taxon>
    </lineage>
</organism>
<dbReference type="Proteomes" id="UP000036403">
    <property type="component" value="Unassembled WGS sequence"/>
</dbReference>